<evidence type="ECO:0000313" key="1">
    <source>
        <dbReference type="EMBL" id="CAB4011613.1"/>
    </source>
</evidence>
<organism evidence="1 2">
    <name type="scientific">Paramuricea clavata</name>
    <name type="common">Red gorgonian</name>
    <name type="synonym">Violescent sea-whip</name>
    <dbReference type="NCBI Taxonomy" id="317549"/>
    <lineage>
        <taxon>Eukaryota</taxon>
        <taxon>Metazoa</taxon>
        <taxon>Cnidaria</taxon>
        <taxon>Anthozoa</taxon>
        <taxon>Octocorallia</taxon>
        <taxon>Malacalcyonacea</taxon>
        <taxon>Plexauridae</taxon>
        <taxon>Paramuricea</taxon>
    </lineage>
</organism>
<keyword evidence="2" id="KW-1185">Reference proteome</keyword>
<gene>
    <name evidence="1" type="ORF">PACLA_8A010512</name>
</gene>
<proteinExistence type="predicted"/>
<dbReference type="PANTHER" id="PTHR47331:SF1">
    <property type="entry name" value="GAG-LIKE PROTEIN"/>
    <property type="match status" value="1"/>
</dbReference>
<dbReference type="Pfam" id="PF18701">
    <property type="entry name" value="DUF5641"/>
    <property type="match status" value="1"/>
</dbReference>
<accession>A0A7D9EM67</accession>
<dbReference type="PANTHER" id="PTHR47331">
    <property type="entry name" value="PHD-TYPE DOMAIN-CONTAINING PROTEIN"/>
    <property type="match status" value="1"/>
</dbReference>
<evidence type="ECO:0000313" key="2">
    <source>
        <dbReference type="Proteomes" id="UP001152795"/>
    </source>
</evidence>
<reference evidence="1" key="1">
    <citation type="submission" date="2020-04" db="EMBL/GenBank/DDBJ databases">
        <authorList>
            <person name="Alioto T."/>
            <person name="Alioto T."/>
            <person name="Gomez Garrido J."/>
        </authorList>
    </citation>
    <scope>NUCLEOTIDE SEQUENCE</scope>
    <source>
        <strain evidence="1">A484AB</strain>
    </source>
</reference>
<protein>
    <submittedName>
        <fullName evidence="1">Uncharacterized protein</fullName>
    </submittedName>
</protein>
<sequence length="134" mass="15757">MCRKGGFNLTSQVQHLTNEFWKRWRNEFLQNLQPRQKWTKEKRNFKEGDVVLLKDNDLPRNKWSLAKVLDTQTDEQGLVRAVSLRMPTGSTLDRPIDKLVLLLEAEERPGIPDKEPRDLNKFSNSYGHVVNIER</sequence>
<dbReference type="OrthoDB" id="7981490at2759"/>
<dbReference type="Proteomes" id="UP001152795">
    <property type="component" value="Unassembled WGS sequence"/>
</dbReference>
<comment type="caution">
    <text evidence="1">The sequence shown here is derived from an EMBL/GenBank/DDBJ whole genome shotgun (WGS) entry which is preliminary data.</text>
</comment>
<dbReference type="InterPro" id="IPR040676">
    <property type="entry name" value="DUF5641"/>
</dbReference>
<dbReference type="AlphaFoldDB" id="A0A7D9EM67"/>
<dbReference type="EMBL" id="CACRXK020007208">
    <property type="protein sequence ID" value="CAB4011613.1"/>
    <property type="molecule type" value="Genomic_DNA"/>
</dbReference>
<name>A0A7D9EM67_PARCT</name>